<keyword evidence="4" id="KW-0808">Transferase</keyword>
<dbReference type="GO" id="GO:0006338">
    <property type="term" value="P:chromatin remodeling"/>
    <property type="evidence" value="ECO:0007669"/>
    <property type="project" value="TreeGrafter"/>
</dbReference>
<dbReference type="InterPro" id="IPR002937">
    <property type="entry name" value="Amino_oxidase"/>
</dbReference>
<dbReference type="SUPFAM" id="SSF54373">
    <property type="entry name" value="FAD-linked reductases, C-terminal domain"/>
    <property type="match status" value="1"/>
</dbReference>
<dbReference type="Gene3D" id="3.90.660.10">
    <property type="match status" value="1"/>
</dbReference>
<evidence type="ECO:0000256" key="2">
    <source>
        <dbReference type="ARBA" id="ARBA00023002"/>
    </source>
</evidence>
<dbReference type="EMBL" id="LJIJ01000864">
    <property type="protein sequence ID" value="ODM94089.1"/>
    <property type="molecule type" value="Genomic_DNA"/>
</dbReference>
<dbReference type="PANTHER" id="PTHR10742">
    <property type="entry name" value="FLAVIN MONOAMINE OXIDASE"/>
    <property type="match status" value="1"/>
</dbReference>
<keyword evidence="2" id="KW-0560">Oxidoreductase</keyword>
<proteinExistence type="inferred from homology"/>
<dbReference type="PANTHER" id="PTHR10742:SF386">
    <property type="entry name" value="LYSINE-SPECIFIC HISTONE DEMETHYLASE 1A"/>
    <property type="match status" value="1"/>
</dbReference>
<dbReference type="GO" id="GO:0032259">
    <property type="term" value="P:methylation"/>
    <property type="evidence" value="ECO:0007669"/>
    <property type="project" value="UniProtKB-KW"/>
</dbReference>
<accession>A0A1D2MM32</accession>
<reference evidence="4 5" key="1">
    <citation type="journal article" date="2016" name="Genome Biol. Evol.">
        <title>Gene Family Evolution Reflects Adaptation to Soil Environmental Stressors in the Genome of the Collembolan Orchesella cincta.</title>
        <authorList>
            <person name="Faddeeva-Vakhrusheva A."/>
            <person name="Derks M.F."/>
            <person name="Anvar S.Y."/>
            <person name="Agamennone V."/>
            <person name="Suring W."/>
            <person name="Smit S."/>
            <person name="van Straalen N.M."/>
            <person name="Roelofs D."/>
        </authorList>
    </citation>
    <scope>NUCLEOTIDE SEQUENCE [LARGE SCALE GENOMIC DNA]</scope>
    <source>
        <tissue evidence="4">Mixed pool</tissue>
    </source>
</reference>
<evidence type="ECO:0000259" key="3">
    <source>
        <dbReference type="Pfam" id="PF01593"/>
    </source>
</evidence>
<comment type="caution">
    <text evidence="4">The sequence shown here is derived from an EMBL/GenBank/DDBJ whole genome shotgun (WGS) entry which is preliminary data.</text>
</comment>
<dbReference type="InterPro" id="IPR050281">
    <property type="entry name" value="Flavin_monoamine_oxidase"/>
</dbReference>
<dbReference type="Proteomes" id="UP000094527">
    <property type="component" value="Unassembled WGS sequence"/>
</dbReference>
<sequence length="134" mass="15706">MKILEWMESKVVPIMFQTAVREITTNKKRRLLSLMQTRDVVLCTINFFGGQIIPTGNINFKTICAYNARTTKWKTEAVMRLGFGNLNKVVLCFDRVFWDQNCNLFGNISDTTTQSRELFLFWNLYTGLLCFLLW</sequence>
<dbReference type="OrthoDB" id="9982100at2759"/>
<feature type="domain" description="Amine oxidase" evidence="3">
    <location>
        <begin position="18"/>
        <end position="123"/>
    </location>
</feature>
<organism evidence="4 5">
    <name type="scientific">Orchesella cincta</name>
    <name type="common">Springtail</name>
    <name type="synonym">Podura cincta</name>
    <dbReference type="NCBI Taxonomy" id="48709"/>
    <lineage>
        <taxon>Eukaryota</taxon>
        <taxon>Metazoa</taxon>
        <taxon>Ecdysozoa</taxon>
        <taxon>Arthropoda</taxon>
        <taxon>Hexapoda</taxon>
        <taxon>Collembola</taxon>
        <taxon>Entomobryomorpha</taxon>
        <taxon>Entomobryoidea</taxon>
        <taxon>Orchesellidae</taxon>
        <taxon>Orchesellinae</taxon>
        <taxon>Orchesella</taxon>
    </lineage>
</organism>
<protein>
    <submittedName>
        <fullName evidence="4">Lysine-specific histone demethylase 1A</fullName>
    </submittedName>
</protein>
<dbReference type="GO" id="GO:0016491">
    <property type="term" value="F:oxidoreductase activity"/>
    <property type="evidence" value="ECO:0007669"/>
    <property type="project" value="UniProtKB-KW"/>
</dbReference>
<dbReference type="AlphaFoldDB" id="A0A1D2MM32"/>
<keyword evidence="4" id="KW-0489">Methyltransferase</keyword>
<dbReference type="STRING" id="48709.A0A1D2MM32"/>
<dbReference type="GO" id="GO:0003682">
    <property type="term" value="F:chromatin binding"/>
    <property type="evidence" value="ECO:0007669"/>
    <property type="project" value="TreeGrafter"/>
</dbReference>
<dbReference type="Pfam" id="PF01593">
    <property type="entry name" value="Amino_oxidase"/>
    <property type="match status" value="1"/>
</dbReference>
<keyword evidence="5" id="KW-1185">Reference proteome</keyword>
<name>A0A1D2MM32_ORCCI</name>
<dbReference type="GO" id="GO:0050660">
    <property type="term" value="F:flavin adenine dinucleotide binding"/>
    <property type="evidence" value="ECO:0007669"/>
    <property type="project" value="TreeGrafter"/>
</dbReference>
<comment type="similarity">
    <text evidence="1">Belongs to the flavin monoamine oxidase family.</text>
</comment>
<gene>
    <name evidence="4" type="ORF">Ocin01_12601</name>
</gene>
<dbReference type="GO" id="GO:0008168">
    <property type="term" value="F:methyltransferase activity"/>
    <property type="evidence" value="ECO:0007669"/>
    <property type="project" value="UniProtKB-KW"/>
</dbReference>
<evidence type="ECO:0000313" key="5">
    <source>
        <dbReference type="Proteomes" id="UP000094527"/>
    </source>
</evidence>
<evidence type="ECO:0000313" key="4">
    <source>
        <dbReference type="EMBL" id="ODM94089.1"/>
    </source>
</evidence>
<evidence type="ECO:0000256" key="1">
    <source>
        <dbReference type="ARBA" id="ARBA00005995"/>
    </source>
</evidence>